<dbReference type="InterPro" id="IPR020846">
    <property type="entry name" value="MFS_dom"/>
</dbReference>
<accession>A0A3L6TPE7</accession>
<keyword evidence="4 6" id="KW-1133">Transmembrane helix</keyword>
<evidence type="ECO:0000256" key="3">
    <source>
        <dbReference type="ARBA" id="ARBA00022692"/>
    </source>
</evidence>
<feature type="transmembrane region" description="Helical" evidence="6">
    <location>
        <begin position="347"/>
        <end position="369"/>
    </location>
</feature>
<sequence length="412" mass="45268">MEEQSASYTVDDALLSSGFGKFQILIFSYAGIGLIAEAMEMMLLSFVGPSVQLEWKLTSHQESMVTSFVFVGMLIGAYSWGVVSDNYGRRQMVMPKFGWRWLLALSSVPSFLLLLFYAITPESPRFLCMKGRTTEAIEVLEKMARLNNVQLPSGRLVSDKNIELDEVSGSSESTTLLIDAEESDSIVKDEGSDFGGIKSVGKLLSPKLIRATLLLWMAFFGNAFSYYGIVLLTSELSNGNRICTKQEVESVHSNNASLYKNVFISSFAEIPGSLMSAMVVDRFGRRLSMASMLFTSCVFLFPLVFSRTDILTRISLFGARLCISASFTIVCIYAPEIYPTAVRTTGIGIASSVGRIGGILCPLVAVAMVHNCHQTTAILLFELVVFLSGLAVSFFPFETKGCRLNDTEVDMN</sequence>
<dbReference type="GO" id="GO:0022857">
    <property type="term" value="F:transmembrane transporter activity"/>
    <property type="evidence" value="ECO:0007669"/>
    <property type="project" value="InterPro"/>
</dbReference>
<dbReference type="InterPro" id="IPR036259">
    <property type="entry name" value="MFS_trans_sf"/>
</dbReference>
<dbReference type="InterPro" id="IPR005829">
    <property type="entry name" value="Sugar_transporter_CS"/>
</dbReference>
<feature type="transmembrane region" description="Helical" evidence="6">
    <location>
        <begin position="287"/>
        <end position="305"/>
    </location>
</feature>
<keyword evidence="9" id="KW-1185">Reference proteome</keyword>
<evidence type="ECO:0000256" key="2">
    <source>
        <dbReference type="ARBA" id="ARBA00022448"/>
    </source>
</evidence>
<keyword evidence="3 6" id="KW-0812">Transmembrane</keyword>
<feature type="transmembrane region" description="Helical" evidence="6">
    <location>
        <begin position="376"/>
        <end position="397"/>
    </location>
</feature>
<evidence type="ECO:0000259" key="7">
    <source>
        <dbReference type="PROSITE" id="PS50850"/>
    </source>
</evidence>
<reference evidence="9" key="1">
    <citation type="journal article" date="2019" name="Nat. Commun.">
        <title>The genome of broomcorn millet.</title>
        <authorList>
            <person name="Zou C."/>
            <person name="Miki D."/>
            <person name="Li D."/>
            <person name="Tang Q."/>
            <person name="Xiao L."/>
            <person name="Rajput S."/>
            <person name="Deng P."/>
            <person name="Jia W."/>
            <person name="Huang R."/>
            <person name="Zhang M."/>
            <person name="Sun Y."/>
            <person name="Hu J."/>
            <person name="Fu X."/>
            <person name="Schnable P.S."/>
            <person name="Li F."/>
            <person name="Zhang H."/>
            <person name="Feng B."/>
            <person name="Zhu X."/>
            <person name="Liu R."/>
            <person name="Schnable J.C."/>
            <person name="Zhu J.-K."/>
            <person name="Zhang H."/>
        </authorList>
    </citation>
    <scope>NUCLEOTIDE SEQUENCE [LARGE SCALE GENOMIC DNA]</scope>
</reference>
<feature type="domain" description="Major facilitator superfamily (MFS) profile" evidence="7">
    <location>
        <begin position="1"/>
        <end position="400"/>
    </location>
</feature>
<comment type="subcellular location">
    <subcellularLocation>
        <location evidence="1">Membrane</location>
        <topology evidence="1">Multi-pass membrane protein</topology>
    </subcellularLocation>
</comment>
<evidence type="ECO:0000313" key="8">
    <source>
        <dbReference type="EMBL" id="RLN42080.1"/>
    </source>
</evidence>
<evidence type="ECO:0000256" key="6">
    <source>
        <dbReference type="SAM" id="Phobius"/>
    </source>
</evidence>
<dbReference type="PROSITE" id="PS50850">
    <property type="entry name" value="MFS"/>
    <property type="match status" value="1"/>
</dbReference>
<evidence type="ECO:0000313" key="9">
    <source>
        <dbReference type="Proteomes" id="UP000275267"/>
    </source>
</evidence>
<keyword evidence="2" id="KW-0813">Transport</keyword>
<feature type="transmembrane region" description="Helical" evidence="6">
    <location>
        <begin position="63"/>
        <end position="81"/>
    </location>
</feature>
<protein>
    <submittedName>
        <fullName evidence="8">Synaptic vesicle 2-related protein</fullName>
    </submittedName>
</protein>
<evidence type="ECO:0000256" key="4">
    <source>
        <dbReference type="ARBA" id="ARBA00022989"/>
    </source>
</evidence>
<feature type="transmembrane region" description="Helical" evidence="6">
    <location>
        <begin position="317"/>
        <end position="335"/>
    </location>
</feature>
<dbReference type="PANTHER" id="PTHR23511:SF5">
    <property type="entry name" value="MAJOR FACILITATOR-TYPE TRANSPORTER HXNZ-RELATED"/>
    <property type="match status" value="1"/>
</dbReference>
<dbReference type="SUPFAM" id="SSF103473">
    <property type="entry name" value="MFS general substrate transporter"/>
    <property type="match status" value="1"/>
</dbReference>
<gene>
    <name evidence="8" type="ORF">C2845_PM01G41330</name>
</gene>
<dbReference type="PROSITE" id="PS00216">
    <property type="entry name" value="SUGAR_TRANSPORT_1"/>
    <property type="match status" value="1"/>
</dbReference>
<feature type="transmembrane region" description="Helical" evidence="6">
    <location>
        <begin position="208"/>
        <end position="229"/>
    </location>
</feature>
<dbReference type="GO" id="GO:0016020">
    <property type="term" value="C:membrane"/>
    <property type="evidence" value="ECO:0007669"/>
    <property type="project" value="UniProtKB-SubCell"/>
</dbReference>
<feature type="transmembrane region" description="Helical" evidence="6">
    <location>
        <begin position="24"/>
        <end position="51"/>
    </location>
</feature>
<dbReference type="STRING" id="4540.A0A3L6TPE7"/>
<dbReference type="OrthoDB" id="4139357at2759"/>
<organism evidence="8 9">
    <name type="scientific">Panicum miliaceum</name>
    <name type="common">Proso millet</name>
    <name type="synonym">Broomcorn millet</name>
    <dbReference type="NCBI Taxonomy" id="4540"/>
    <lineage>
        <taxon>Eukaryota</taxon>
        <taxon>Viridiplantae</taxon>
        <taxon>Streptophyta</taxon>
        <taxon>Embryophyta</taxon>
        <taxon>Tracheophyta</taxon>
        <taxon>Spermatophyta</taxon>
        <taxon>Magnoliopsida</taxon>
        <taxon>Liliopsida</taxon>
        <taxon>Poales</taxon>
        <taxon>Poaceae</taxon>
        <taxon>PACMAD clade</taxon>
        <taxon>Panicoideae</taxon>
        <taxon>Panicodae</taxon>
        <taxon>Paniceae</taxon>
        <taxon>Panicinae</taxon>
        <taxon>Panicum</taxon>
        <taxon>Panicum sect. Panicum</taxon>
    </lineage>
</organism>
<proteinExistence type="predicted"/>
<comment type="caution">
    <text evidence="8">The sequence shown here is derived from an EMBL/GenBank/DDBJ whole genome shotgun (WGS) entry which is preliminary data.</text>
</comment>
<dbReference type="Pfam" id="PF00083">
    <property type="entry name" value="Sugar_tr"/>
    <property type="match status" value="1"/>
</dbReference>
<evidence type="ECO:0000256" key="5">
    <source>
        <dbReference type="ARBA" id="ARBA00023136"/>
    </source>
</evidence>
<dbReference type="Gene3D" id="1.20.1250.20">
    <property type="entry name" value="MFS general substrate transporter like domains"/>
    <property type="match status" value="2"/>
</dbReference>
<dbReference type="AlphaFoldDB" id="A0A3L6TPE7"/>
<feature type="transmembrane region" description="Helical" evidence="6">
    <location>
        <begin position="101"/>
        <end position="120"/>
    </location>
</feature>
<dbReference type="EMBL" id="PQIB02000001">
    <property type="protein sequence ID" value="RLN42080.1"/>
    <property type="molecule type" value="Genomic_DNA"/>
</dbReference>
<keyword evidence="5 6" id="KW-0472">Membrane</keyword>
<name>A0A3L6TPE7_PANMI</name>
<dbReference type="PANTHER" id="PTHR23511">
    <property type="entry name" value="SYNAPTIC VESICLE GLYCOPROTEIN 2"/>
    <property type="match status" value="1"/>
</dbReference>
<dbReference type="InterPro" id="IPR005828">
    <property type="entry name" value="MFS_sugar_transport-like"/>
</dbReference>
<evidence type="ECO:0000256" key="1">
    <source>
        <dbReference type="ARBA" id="ARBA00004141"/>
    </source>
</evidence>
<dbReference type="Proteomes" id="UP000275267">
    <property type="component" value="Unassembled WGS sequence"/>
</dbReference>